<reference evidence="1 2" key="1">
    <citation type="journal article" date="2023" name="Plants (Basel)">
        <title>Bridging the Gap: Combining Genomics and Transcriptomics Approaches to Understand Stylosanthes scabra, an Orphan Legume from the Brazilian Caatinga.</title>
        <authorList>
            <person name="Ferreira-Neto J.R.C."/>
            <person name="da Silva M.D."/>
            <person name="Binneck E."/>
            <person name="de Melo N.F."/>
            <person name="da Silva R.H."/>
            <person name="de Melo A.L.T.M."/>
            <person name="Pandolfi V."/>
            <person name="Bustamante F.O."/>
            <person name="Brasileiro-Vidal A.C."/>
            <person name="Benko-Iseppon A.M."/>
        </authorList>
    </citation>
    <scope>NUCLEOTIDE SEQUENCE [LARGE SCALE GENOMIC DNA]</scope>
    <source>
        <tissue evidence="1">Leaves</tissue>
    </source>
</reference>
<comment type="caution">
    <text evidence="1">The sequence shown here is derived from an EMBL/GenBank/DDBJ whole genome shotgun (WGS) entry which is preliminary data.</text>
</comment>
<evidence type="ECO:0000313" key="2">
    <source>
        <dbReference type="Proteomes" id="UP001341840"/>
    </source>
</evidence>
<protein>
    <submittedName>
        <fullName evidence="1">Uncharacterized protein</fullName>
    </submittedName>
</protein>
<evidence type="ECO:0000313" key="1">
    <source>
        <dbReference type="EMBL" id="MED6153453.1"/>
    </source>
</evidence>
<sequence>ISKQGKLTAVTFGPRLKRGPKVTHQDLTKLSHAHSKLTQTNLEQARSRLNILKISTQAHTLSSQVWSTFLGEQKCDLLLSHTKVTTWHKRDPPDTYASFSSSPLIQARSHLNQVPDLPKRDSPPQGPRLAAIFPTF</sequence>
<keyword evidence="2" id="KW-1185">Reference proteome</keyword>
<accession>A0ABU6U002</accession>
<gene>
    <name evidence="1" type="ORF">PIB30_102108</name>
</gene>
<dbReference type="EMBL" id="JASCZI010093714">
    <property type="protein sequence ID" value="MED6153453.1"/>
    <property type="molecule type" value="Genomic_DNA"/>
</dbReference>
<feature type="non-terminal residue" evidence="1">
    <location>
        <position position="1"/>
    </location>
</feature>
<dbReference type="Proteomes" id="UP001341840">
    <property type="component" value="Unassembled WGS sequence"/>
</dbReference>
<name>A0ABU6U002_9FABA</name>
<organism evidence="1 2">
    <name type="scientific">Stylosanthes scabra</name>
    <dbReference type="NCBI Taxonomy" id="79078"/>
    <lineage>
        <taxon>Eukaryota</taxon>
        <taxon>Viridiplantae</taxon>
        <taxon>Streptophyta</taxon>
        <taxon>Embryophyta</taxon>
        <taxon>Tracheophyta</taxon>
        <taxon>Spermatophyta</taxon>
        <taxon>Magnoliopsida</taxon>
        <taxon>eudicotyledons</taxon>
        <taxon>Gunneridae</taxon>
        <taxon>Pentapetalae</taxon>
        <taxon>rosids</taxon>
        <taxon>fabids</taxon>
        <taxon>Fabales</taxon>
        <taxon>Fabaceae</taxon>
        <taxon>Papilionoideae</taxon>
        <taxon>50 kb inversion clade</taxon>
        <taxon>dalbergioids sensu lato</taxon>
        <taxon>Dalbergieae</taxon>
        <taxon>Pterocarpus clade</taxon>
        <taxon>Stylosanthes</taxon>
    </lineage>
</organism>
<feature type="non-terminal residue" evidence="1">
    <location>
        <position position="136"/>
    </location>
</feature>
<proteinExistence type="predicted"/>